<feature type="compositionally biased region" description="Low complexity" evidence="5">
    <location>
        <begin position="716"/>
        <end position="728"/>
    </location>
</feature>
<comment type="caution">
    <text evidence="8">The sequence shown here is derived from an EMBL/GenBank/DDBJ whole genome shotgun (WGS) entry which is preliminary data.</text>
</comment>
<reference evidence="8" key="1">
    <citation type="submission" date="2022-06" db="EMBL/GenBank/DDBJ databases">
        <authorList>
            <consortium name="SYNGENTA / RWTH Aachen University"/>
        </authorList>
    </citation>
    <scope>NUCLEOTIDE SEQUENCE</scope>
</reference>
<feature type="compositionally biased region" description="Polar residues" evidence="5">
    <location>
        <begin position="281"/>
        <end position="293"/>
    </location>
</feature>
<feature type="region of interest" description="Disordered" evidence="5">
    <location>
        <begin position="513"/>
        <end position="772"/>
    </location>
</feature>
<comment type="subcellular location">
    <subcellularLocation>
        <location evidence="1">Endomembrane system</location>
    </subcellularLocation>
</comment>
<keyword evidence="2" id="KW-0812">Transmembrane</keyword>
<keyword evidence="9" id="KW-1185">Reference proteome</keyword>
<dbReference type="Pfam" id="PF07738">
    <property type="entry name" value="Sad1_UNC"/>
    <property type="match status" value="1"/>
</dbReference>
<gene>
    <name evidence="8" type="ORF">PPACK8108_LOCUS22575</name>
</gene>
<feature type="chain" id="PRO_5043930995" evidence="6">
    <location>
        <begin position="24"/>
        <end position="1265"/>
    </location>
</feature>
<feature type="region of interest" description="Disordered" evidence="5">
    <location>
        <begin position="71"/>
        <end position="139"/>
    </location>
</feature>
<dbReference type="EMBL" id="CALTRL010005906">
    <property type="protein sequence ID" value="CAH7687742.1"/>
    <property type="molecule type" value="Genomic_DNA"/>
</dbReference>
<feature type="compositionally biased region" description="Basic and acidic residues" evidence="5">
    <location>
        <begin position="101"/>
        <end position="110"/>
    </location>
</feature>
<keyword evidence="4" id="KW-0472">Membrane</keyword>
<keyword evidence="6" id="KW-0732">Signal</keyword>
<feature type="compositionally biased region" description="Polar residues" evidence="5">
    <location>
        <begin position="237"/>
        <end position="261"/>
    </location>
</feature>
<feature type="compositionally biased region" description="Polar residues" evidence="5">
    <location>
        <begin position="676"/>
        <end position="704"/>
    </location>
</feature>
<organism evidence="8 9">
    <name type="scientific">Phakopsora pachyrhizi</name>
    <name type="common">Asian soybean rust disease fungus</name>
    <dbReference type="NCBI Taxonomy" id="170000"/>
    <lineage>
        <taxon>Eukaryota</taxon>
        <taxon>Fungi</taxon>
        <taxon>Dikarya</taxon>
        <taxon>Basidiomycota</taxon>
        <taxon>Pucciniomycotina</taxon>
        <taxon>Pucciniomycetes</taxon>
        <taxon>Pucciniales</taxon>
        <taxon>Phakopsoraceae</taxon>
        <taxon>Phakopsora</taxon>
    </lineage>
</organism>
<dbReference type="Proteomes" id="UP001153365">
    <property type="component" value="Unassembled WGS sequence"/>
</dbReference>
<feature type="compositionally biased region" description="Low complexity" evidence="5">
    <location>
        <begin position="84"/>
        <end position="97"/>
    </location>
</feature>
<evidence type="ECO:0000313" key="8">
    <source>
        <dbReference type="EMBL" id="CAH7687742.1"/>
    </source>
</evidence>
<evidence type="ECO:0000256" key="4">
    <source>
        <dbReference type="ARBA" id="ARBA00023136"/>
    </source>
</evidence>
<dbReference type="PANTHER" id="PTHR12953:SF0">
    <property type="entry name" value="SUN DOMAIN-CONTAINING OSSIFICATION FACTOR"/>
    <property type="match status" value="1"/>
</dbReference>
<dbReference type="PANTHER" id="PTHR12953">
    <property type="entry name" value="MEMBRANE PROTEIN CH1 RELATED"/>
    <property type="match status" value="1"/>
</dbReference>
<proteinExistence type="predicted"/>
<dbReference type="GO" id="GO:0005737">
    <property type="term" value="C:cytoplasm"/>
    <property type="evidence" value="ECO:0007669"/>
    <property type="project" value="TreeGrafter"/>
</dbReference>
<feature type="signal peptide" evidence="6">
    <location>
        <begin position="1"/>
        <end position="23"/>
    </location>
</feature>
<feature type="compositionally biased region" description="Polar residues" evidence="5">
    <location>
        <begin position="633"/>
        <end position="642"/>
    </location>
</feature>
<dbReference type="PROSITE" id="PS51469">
    <property type="entry name" value="SUN"/>
    <property type="match status" value="1"/>
</dbReference>
<evidence type="ECO:0000313" key="9">
    <source>
        <dbReference type="Proteomes" id="UP001153365"/>
    </source>
</evidence>
<feature type="compositionally biased region" description="Polar residues" evidence="5">
    <location>
        <begin position="747"/>
        <end position="756"/>
    </location>
</feature>
<dbReference type="GO" id="GO:0012505">
    <property type="term" value="C:endomembrane system"/>
    <property type="evidence" value="ECO:0007669"/>
    <property type="project" value="UniProtKB-SubCell"/>
</dbReference>
<feature type="domain" description="SUN" evidence="7">
    <location>
        <begin position="273"/>
        <end position="463"/>
    </location>
</feature>
<evidence type="ECO:0000256" key="5">
    <source>
        <dbReference type="SAM" id="MobiDB-lite"/>
    </source>
</evidence>
<evidence type="ECO:0000256" key="6">
    <source>
        <dbReference type="SAM" id="SignalP"/>
    </source>
</evidence>
<dbReference type="GO" id="GO:0016020">
    <property type="term" value="C:membrane"/>
    <property type="evidence" value="ECO:0007669"/>
    <property type="project" value="InterPro"/>
</dbReference>
<sequence length="1265" mass="141492">MKTGRSICLLCLVKSFLSSSGRVSDPPRDDQPFDDDELYHQIQSFLPRSPIPSQWTNFPFRKPLSAITCPVPGPSSAVSSQKITSSKTDSDPQSSSSRPLQNKERQEDPLPRLLSFSEWKAKGNYDQPYRKPQRRTENNLQDHSQALKLSSSSDQNVESDQQGPRNSTLYRLQQENPERCDNQAQEKLAQNNQAAQKRHVKTRSEGSRFWNLKSKFFSNPNSSLEFNHDPSDLSLSNLSFESPPTIIQESNSNPTNPSFEFSPSDGHPTLQPEVTYHPDHNTGTGNSRDPLKTLSSRTNYASFDCSASIHRSSKHAKSASSILNEKKDKYMLTPCKAPKSNNRMSRKNYSSNTNNIEESANFVVFELCDEIEIDTVVLANFEFFSSMFKLIRISVSSGGLEGASGVEWLKVGIFKTRNVRGLQVFPIRNLKGFYRYVRLDFLSHHGSEYYCPLSLVRIYGLTQIDAFRREQEEERRKIESIQILETEERRKDTGEVERAPVTKSELEMRELFNRATPNETDTLPDGSQSTNYDKKDESNISTSDSNLALAPSDTDSDLKPATAESGYGFDQRSLPQVQEKQADGLHHTTSNQPSLSEEAVDQHSSSLLETNKSLTPPSEPPATAPSQYEHTMDSPSTLSPSKISEILNETPPEQTGSPSASGSESRSPFSDLLVDSNRQPLTGSQPNENESLDEQQQQSIQRETVYSRVETPLVGAAPPSSESLSSASNEGKKTQPVPSNPDPPRPQTYSKPSSSEKAPPNGSGGGGQSSESIFGQITKRLNYLDSNHDLALKYVEEQSKLLESSLRLLDQRLLEFESQLKSQDVKQKKTLRDLNELKRKLSVERTLHKHQIESLDSSMTFIKSFGLIQFVSILAVLVFLALTRFQETSVTNPSIVTKRPRPLSNLRVETQKNRLNLLKSNLRSKPGFISGKEASSTPKRFHHSHLKCASSVSASAKSPSPLSEFEVLRKPTTVSWLRGSNISSTKVSSFRDLPSSVAQEKVQNQYSRKETKAQGCKLRSLSQSYGGSCAPNLSPQPKPYSLIRPKHARLRSISDCAGLLRPNLTSPMKNVLSGENPQRNTDQLICGNNQFSKTMNTENDVINNNEFLRRTKDDFIFPVEEIRIHGLSFPKGSGSKDAMATYEGCIDSFGNLRSNFDEFKRRQQQQLHHQRNDSCNSHSEWMTECSGVSSSLESEDEEFERLSKISEQGGLIVKTGCIGEEKIVEKDTVEKEGLMNQEFKVKPKVEQCSIDGLPPSYRSAVKVTQ</sequence>
<dbReference type="InterPro" id="IPR012919">
    <property type="entry name" value="SUN_dom"/>
</dbReference>
<feature type="region of interest" description="Disordered" evidence="5">
    <location>
        <begin position="488"/>
        <end position="507"/>
    </location>
</feature>
<accession>A0AAV0BK87</accession>
<evidence type="ECO:0000256" key="3">
    <source>
        <dbReference type="ARBA" id="ARBA00022989"/>
    </source>
</evidence>
<feature type="compositionally biased region" description="Polar residues" evidence="5">
    <location>
        <begin position="515"/>
        <end position="531"/>
    </location>
</feature>
<evidence type="ECO:0000259" key="7">
    <source>
        <dbReference type="PROSITE" id="PS51469"/>
    </source>
</evidence>
<protein>
    <submittedName>
        <fullName evidence="8">Expressed protein</fullName>
    </submittedName>
</protein>
<dbReference type="AlphaFoldDB" id="A0AAV0BK87"/>
<feature type="compositionally biased region" description="Low complexity" evidence="5">
    <location>
        <begin position="656"/>
        <end position="670"/>
    </location>
</feature>
<evidence type="ECO:0000256" key="1">
    <source>
        <dbReference type="ARBA" id="ARBA00004308"/>
    </source>
</evidence>
<dbReference type="InterPro" id="IPR045120">
    <property type="entry name" value="Suco/Slp1-like"/>
</dbReference>
<name>A0AAV0BK87_PHAPC</name>
<feature type="compositionally biased region" description="Polar residues" evidence="5">
    <location>
        <begin position="602"/>
        <end position="614"/>
    </location>
</feature>
<feature type="region of interest" description="Disordered" evidence="5">
    <location>
        <begin position="237"/>
        <end position="293"/>
    </location>
</feature>
<evidence type="ECO:0000256" key="2">
    <source>
        <dbReference type="ARBA" id="ARBA00022692"/>
    </source>
</evidence>
<dbReference type="GO" id="GO:0034975">
    <property type="term" value="P:protein folding in endoplasmic reticulum"/>
    <property type="evidence" value="ECO:0007669"/>
    <property type="project" value="TreeGrafter"/>
</dbReference>
<keyword evidence="3" id="KW-1133">Transmembrane helix</keyword>